<name>A0A979FSD6_HYAAZ</name>
<gene>
    <name evidence="4" type="primary">LOC125178716</name>
</gene>
<dbReference type="Gene3D" id="3.40.50.300">
    <property type="entry name" value="P-loop containing nucleotide triphosphate hydrolases"/>
    <property type="match status" value="1"/>
</dbReference>
<dbReference type="AlphaFoldDB" id="A0A979FSD6"/>
<dbReference type="Proteomes" id="UP000694843">
    <property type="component" value="Unplaced"/>
</dbReference>
<dbReference type="RefSeq" id="XP_047739075.1">
    <property type="nucleotide sequence ID" value="XM_047883119.1"/>
</dbReference>
<evidence type="ECO:0000256" key="1">
    <source>
        <dbReference type="SAM" id="MobiDB-lite"/>
    </source>
</evidence>
<feature type="compositionally biased region" description="Polar residues" evidence="1">
    <location>
        <begin position="7"/>
        <end position="26"/>
    </location>
</feature>
<reference evidence="4" key="1">
    <citation type="submission" date="2025-08" db="UniProtKB">
        <authorList>
            <consortium name="RefSeq"/>
        </authorList>
    </citation>
    <scope>IDENTIFICATION</scope>
    <source>
        <tissue evidence="4">Whole organism</tissue>
    </source>
</reference>
<dbReference type="PANTHER" id="PTHR46844">
    <property type="entry name" value="SLR5058 PROTEIN"/>
    <property type="match status" value="1"/>
</dbReference>
<sequence length="751" mass="84706">MPGSGVTAPSGSGVTAPSGPSVSACVTRTSPAGTSTASTTDITYDDINTLKLFMALRRSSPVAKVFAAVFESLSRRGSETLEQYCSVLLGNDYLKSFNKKERDKLLLNTVQDYDITLLYKLLQKCCHLSNDTNFWLKPGDSIENMLYRLKEQRNFFSHEAVQLSKSELDSRLKKIRKLIEEVSDKAGVDRGLKNGFLAELDNISVSTSLQAELADRNAQMKAFKEDIQDSILDSSIAELKDRYSTMRVLSPITWFTYDEFQSITIDKVFTKLTMSRSNTTVDIGKILLVKNERGVDCSTIIITGLAGSGKTSLCRFLIYSWSGQTGEVDELNEYKLLIFIQCRYVKSNGFAAFIKEDLLKTSFYLVPETEVIEMLQRFKPLFVIDGYDEADYAVQNLIVEIHHKFPSTKILITSRPHICASLSAKLVHSLACLNLLNLKIMGFETGCIQEYSHKLFSVLNNASGANAFLDYILKRSKLQSIINLPLTLALLILLWIDDRSQVDEVSSEGQIHVKIIEMMKRRLLTRLGEKPSIAQANPLELENNVDFWLHLLGKIALEGIAKQQLFLDEQNMRFLKMKCKKLSQTFDVEDAMSSIMQCETSISLSSCKKIWSFIHATQQEMMAALYIVKEIEEEDQPFSNCIPETETELSEQMVNVIQFAVEILKTNGSLTEESAKFIASKFPLISEHNIAFIFSILDLVDNDRMYVEIFKKFLDTNSIPSELSFVCMPFTAHLTKLNILSSDVRLTFVAE</sequence>
<dbReference type="OMA" id="DRYERIM"/>
<evidence type="ECO:0000259" key="2">
    <source>
        <dbReference type="PROSITE" id="PS50837"/>
    </source>
</evidence>
<keyword evidence="3" id="KW-1185">Reference proteome</keyword>
<dbReference type="PANTHER" id="PTHR46844:SF1">
    <property type="entry name" value="SLR5058 PROTEIN"/>
    <property type="match status" value="1"/>
</dbReference>
<dbReference type="KEGG" id="hazt:125178716"/>
<dbReference type="GeneID" id="125178716"/>
<dbReference type="InterPro" id="IPR027417">
    <property type="entry name" value="P-loop_NTPase"/>
</dbReference>
<feature type="region of interest" description="Disordered" evidence="1">
    <location>
        <begin position="1"/>
        <end position="38"/>
    </location>
</feature>
<dbReference type="Pfam" id="PF05729">
    <property type="entry name" value="NACHT"/>
    <property type="match status" value="1"/>
</dbReference>
<dbReference type="PROSITE" id="PS50837">
    <property type="entry name" value="NACHT"/>
    <property type="match status" value="1"/>
</dbReference>
<evidence type="ECO:0000313" key="3">
    <source>
        <dbReference type="Proteomes" id="UP000694843"/>
    </source>
</evidence>
<dbReference type="SUPFAM" id="SSF52540">
    <property type="entry name" value="P-loop containing nucleoside triphosphate hydrolases"/>
    <property type="match status" value="1"/>
</dbReference>
<feature type="domain" description="NACHT" evidence="2">
    <location>
        <begin position="298"/>
        <end position="416"/>
    </location>
</feature>
<proteinExistence type="predicted"/>
<feature type="compositionally biased region" description="Low complexity" evidence="1">
    <location>
        <begin position="27"/>
        <end position="38"/>
    </location>
</feature>
<evidence type="ECO:0000313" key="4">
    <source>
        <dbReference type="RefSeq" id="XP_047739075.1"/>
    </source>
</evidence>
<protein>
    <submittedName>
        <fullName evidence="4">Uncharacterized protein LOC125178716</fullName>
    </submittedName>
</protein>
<organism evidence="3 4">
    <name type="scientific">Hyalella azteca</name>
    <name type="common">Amphipod</name>
    <dbReference type="NCBI Taxonomy" id="294128"/>
    <lineage>
        <taxon>Eukaryota</taxon>
        <taxon>Metazoa</taxon>
        <taxon>Ecdysozoa</taxon>
        <taxon>Arthropoda</taxon>
        <taxon>Crustacea</taxon>
        <taxon>Multicrustacea</taxon>
        <taxon>Malacostraca</taxon>
        <taxon>Eumalacostraca</taxon>
        <taxon>Peracarida</taxon>
        <taxon>Amphipoda</taxon>
        <taxon>Senticaudata</taxon>
        <taxon>Talitrida</taxon>
        <taxon>Talitroidea</taxon>
        <taxon>Hyalellidae</taxon>
        <taxon>Hyalella</taxon>
    </lineage>
</organism>
<dbReference type="InterPro" id="IPR007111">
    <property type="entry name" value="NACHT_NTPase"/>
</dbReference>
<dbReference type="OrthoDB" id="6348146at2759"/>
<accession>A0A979FSD6</accession>